<reference evidence="2" key="1">
    <citation type="submission" date="2019-08" db="EMBL/GenBank/DDBJ databases">
        <authorList>
            <person name="Kucharzyk K."/>
            <person name="Murdoch R.W."/>
            <person name="Higgins S."/>
            <person name="Loffler F."/>
        </authorList>
    </citation>
    <scope>NUCLEOTIDE SEQUENCE</scope>
</reference>
<dbReference type="EMBL" id="VSSQ01028967">
    <property type="protein sequence ID" value="MPM78881.1"/>
    <property type="molecule type" value="Genomic_DNA"/>
</dbReference>
<feature type="domain" description="Glycosyl transferase family 1" evidence="1">
    <location>
        <begin position="7"/>
        <end position="131"/>
    </location>
</feature>
<keyword evidence="2" id="KW-0328">Glycosyltransferase</keyword>
<comment type="caution">
    <text evidence="2">The sequence shown here is derived from an EMBL/GenBank/DDBJ whole genome shotgun (WGS) entry which is preliminary data.</text>
</comment>
<dbReference type="AlphaFoldDB" id="A0A645CPP6"/>
<evidence type="ECO:0000313" key="2">
    <source>
        <dbReference type="EMBL" id="MPM78881.1"/>
    </source>
</evidence>
<sequence>MKKTGSMKPDFHLIVVGDGDMYPYIQQLVQKLDLGAEVELIKKASHDEVLRMISTVKAIVLLSRYEGQSMFITESLSLGKPLILSDNNGMSDMIVNGENGYSVKTGDHVAGARAIIEIQNMDAEKIALMGKKSRDLYETNYSCEAVYKQFDSIMQFKD</sequence>
<dbReference type="PANTHER" id="PTHR12526">
    <property type="entry name" value="GLYCOSYLTRANSFERASE"/>
    <property type="match status" value="1"/>
</dbReference>
<proteinExistence type="predicted"/>
<dbReference type="InterPro" id="IPR001296">
    <property type="entry name" value="Glyco_trans_1"/>
</dbReference>
<name>A0A645CPP6_9ZZZZ</name>
<dbReference type="EC" id="2.4.1.301" evidence="2"/>
<protein>
    <submittedName>
        <fullName evidence="2">Alpha-D-kanosaminyltransferase</fullName>
        <ecNumber evidence="2">2.4.1.301</ecNumber>
    </submittedName>
</protein>
<dbReference type="SUPFAM" id="SSF53756">
    <property type="entry name" value="UDP-Glycosyltransferase/glycogen phosphorylase"/>
    <property type="match status" value="1"/>
</dbReference>
<dbReference type="Gene3D" id="3.40.50.2000">
    <property type="entry name" value="Glycogen Phosphorylase B"/>
    <property type="match status" value="2"/>
</dbReference>
<accession>A0A645CPP6</accession>
<dbReference type="GO" id="GO:0016757">
    <property type="term" value="F:glycosyltransferase activity"/>
    <property type="evidence" value="ECO:0007669"/>
    <property type="project" value="UniProtKB-KW"/>
</dbReference>
<evidence type="ECO:0000259" key="1">
    <source>
        <dbReference type="Pfam" id="PF00534"/>
    </source>
</evidence>
<organism evidence="2">
    <name type="scientific">bioreactor metagenome</name>
    <dbReference type="NCBI Taxonomy" id="1076179"/>
    <lineage>
        <taxon>unclassified sequences</taxon>
        <taxon>metagenomes</taxon>
        <taxon>ecological metagenomes</taxon>
    </lineage>
</organism>
<keyword evidence="2" id="KW-0808">Transferase</keyword>
<dbReference type="Pfam" id="PF00534">
    <property type="entry name" value="Glycos_transf_1"/>
    <property type="match status" value="1"/>
</dbReference>
<gene>
    <name evidence="2" type="primary">kanE_4</name>
    <name evidence="2" type="ORF">SDC9_125896</name>
</gene>
<dbReference type="PANTHER" id="PTHR12526:SF630">
    <property type="entry name" value="GLYCOSYLTRANSFERASE"/>
    <property type="match status" value="1"/>
</dbReference>